<keyword evidence="4" id="KW-1185">Reference proteome</keyword>
<dbReference type="OrthoDB" id="2331083at2759"/>
<dbReference type="InterPro" id="IPR009486">
    <property type="entry name" value="Pur_nuclsid_perm"/>
</dbReference>
<comment type="function">
    <text evidence="1">Nucleoside permease that transports adenosine and guanosine.</text>
</comment>
<dbReference type="PANTHER" id="PTHR38643:SF1">
    <property type="entry name" value="PURINE NUCLEOSIDE PERMEASE C285.05-RELATED"/>
    <property type="match status" value="1"/>
</dbReference>
<comment type="similarity">
    <text evidence="1">Belongs to the NUP family.</text>
</comment>
<dbReference type="EMBL" id="NIDN02000017">
    <property type="protein sequence ID" value="RLM00285.1"/>
    <property type="molecule type" value="Genomic_DNA"/>
</dbReference>
<gene>
    <name evidence="3" type="ORF">CFD26_103097</name>
</gene>
<evidence type="ECO:0000313" key="3">
    <source>
        <dbReference type="EMBL" id="RLM00285.1"/>
    </source>
</evidence>
<evidence type="ECO:0000313" key="4">
    <source>
        <dbReference type="Proteomes" id="UP000215289"/>
    </source>
</evidence>
<evidence type="ECO:0008006" key="5">
    <source>
        <dbReference type="Google" id="ProtNLM"/>
    </source>
</evidence>
<comment type="caution">
    <text evidence="3">The sequence shown here is derived from an EMBL/GenBank/DDBJ whole genome shotgun (WGS) entry which is preliminary data.</text>
</comment>
<protein>
    <recommendedName>
        <fullName evidence="5">Purine nucleoside permease</fullName>
    </recommendedName>
</protein>
<proteinExistence type="inferred from homology"/>
<dbReference type="PIRSF" id="PIRSF013171">
    <property type="entry name" value="Pur_nuclsid_perm"/>
    <property type="match status" value="1"/>
</dbReference>
<keyword evidence="1" id="KW-0813">Transport</keyword>
<organism evidence="3 4">
    <name type="scientific">Aspergillus turcosus</name>
    <dbReference type="NCBI Taxonomy" id="1245748"/>
    <lineage>
        <taxon>Eukaryota</taxon>
        <taxon>Fungi</taxon>
        <taxon>Dikarya</taxon>
        <taxon>Ascomycota</taxon>
        <taxon>Pezizomycotina</taxon>
        <taxon>Eurotiomycetes</taxon>
        <taxon>Eurotiomycetidae</taxon>
        <taxon>Eurotiales</taxon>
        <taxon>Aspergillaceae</taxon>
        <taxon>Aspergillus</taxon>
        <taxon>Aspergillus subgen. Fumigati</taxon>
    </lineage>
</organism>
<dbReference type="GO" id="GO:0005783">
    <property type="term" value="C:endoplasmic reticulum"/>
    <property type="evidence" value="ECO:0007669"/>
    <property type="project" value="TreeGrafter"/>
</dbReference>
<feature type="signal peptide" evidence="2">
    <location>
        <begin position="1"/>
        <end position="21"/>
    </location>
</feature>
<dbReference type="GO" id="GO:0055085">
    <property type="term" value="P:transmembrane transport"/>
    <property type="evidence" value="ECO:0007669"/>
    <property type="project" value="InterPro"/>
</dbReference>
<accession>A0A421DDU1</accession>
<reference evidence="3 4" key="1">
    <citation type="submission" date="2018-08" db="EMBL/GenBank/DDBJ databases">
        <title>Draft genome sequences of two Aspergillus turcosus clinical strains isolated from bronchoalveolar lavage fluid: one azole-susceptible and the other azole-resistant.</title>
        <authorList>
            <person name="Parent-Michaud M."/>
            <person name="Dufresne P.J."/>
            <person name="Fournier E."/>
            <person name="Martineau C."/>
            <person name="Moreira S."/>
            <person name="Perkins V."/>
            <person name="De Repentigny L."/>
            <person name="Dufresne S.F."/>
        </authorList>
    </citation>
    <scope>NUCLEOTIDE SEQUENCE [LARGE SCALE GENOMIC DNA]</scope>
    <source>
        <strain evidence="3">HMR AF 1038</strain>
    </source>
</reference>
<dbReference type="AlphaFoldDB" id="A0A421DDU1"/>
<evidence type="ECO:0000256" key="1">
    <source>
        <dbReference type="PIRNR" id="PIRNR013171"/>
    </source>
</evidence>
<evidence type="ECO:0000256" key="2">
    <source>
        <dbReference type="SAM" id="SignalP"/>
    </source>
</evidence>
<dbReference type="Proteomes" id="UP000215289">
    <property type="component" value="Unassembled WGS sequence"/>
</dbReference>
<dbReference type="Pfam" id="PF06516">
    <property type="entry name" value="NUP"/>
    <property type="match status" value="1"/>
</dbReference>
<sequence length="407" mass="43669">MHLVKSIATALLLAGCSLASAVPKPAPEAQFGKEHQHPFHKPAPKVFIISMFAPEAEAWWNIPEFDLLAHNITLPGTSPVYPDVYCTADYSICQMITGESEINAAVTVSSVAFSPLFDLTHTYFMIAGIAGVNPEVATIGGVAFARYAVQVALQYEIALRDLGPNYTSPYIPLGAYAPDQYPGSIYGTEVFEVNAELRSLAASFARTAQLADSDTAKSYRAKYATDSGIYTAGTQAPSVVECDVATSDVYFSGTLLDDVFANTVKVLTNGTGVYCTTAQEDNATLEALLRAASHRLVDFSRIIVMRTASDFDRPYPGQSAIDNLLYADQGGFEPAVQNIYNAGIKVVEGILDGWDKTFAAGVKPSNYIGDEFGTLGGTPDFGPGRTIAREEANALKKRGVAKRGRRL</sequence>
<dbReference type="PANTHER" id="PTHR38643">
    <property type="entry name" value="PURINE NUCLEOSIDE PERMEASE C285.05-RELATED"/>
    <property type="match status" value="1"/>
</dbReference>
<dbReference type="PROSITE" id="PS51257">
    <property type="entry name" value="PROKAR_LIPOPROTEIN"/>
    <property type="match status" value="1"/>
</dbReference>
<keyword evidence="2" id="KW-0732">Signal</keyword>
<name>A0A421DDU1_9EURO</name>
<feature type="chain" id="PRO_5019179831" description="Purine nucleoside permease" evidence="2">
    <location>
        <begin position="22"/>
        <end position="407"/>
    </location>
</feature>
<dbReference type="STRING" id="1245748.A0A421DDU1"/>